<evidence type="ECO:0000256" key="10">
    <source>
        <dbReference type="HAMAP-Rule" id="MF_00462"/>
    </source>
</evidence>
<keyword evidence="4 10" id="KW-0288">FMN</keyword>
<keyword evidence="7 10" id="KW-0249">Electron transport</keyword>
<dbReference type="PANTHER" id="PTHR30578:SF0">
    <property type="entry name" value="ION-TRANSLOCATING OXIDOREDUCTASE COMPLEX SUBUNIT D"/>
    <property type="match status" value="1"/>
</dbReference>
<evidence type="ECO:0000256" key="7">
    <source>
        <dbReference type="ARBA" id="ARBA00022982"/>
    </source>
</evidence>
<keyword evidence="1 10" id="KW-0813">Transport</keyword>
<feature type="modified residue" description="FMN phosphoryl threonine" evidence="10">
    <location>
        <position position="159"/>
    </location>
</feature>
<comment type="subcellular location">
    <subcellularLocation>
        <location evidence="10">Cell membrane</location>
        <topology evidence="10">Multi-pass membrane protein</topology>
    </subcellularLocation>
</comment>
<dbReference type="GO" id="GO:0022900">
    <property type="term" value="P:electron transport chain"/>
    <property type="evidence" value="ECO:0007669"/>
    <property type="project" value="UniProtKB-UniRule"/>
</dbReference>
<comment type="caution">
    <text evidence="11">The sequence shown here is derived from an EMBL/GenBank/DDBJ whole genome shotgun (WGS) entry which is preliminary data.</text>
</comment>
<organism evidence="11 12">
    <name type="scientific">Natranaerobius trueperi</name>
    <dbReference type="NCBI Taxonomy" id="759412"/>
    <lineage>
        <taxon>Bacteria</taxon>
        <taxon>Bacillati</taxon>
        <taxon>Bacillota</taxon>
        <taxon>Clostridia</taxon>
        <taxon>Natranaerobiales</taxon>
        <taxon>Natranaerobiaceae</taxon>
        <taxon>Natranaerobius</taxon>
    </lineage>
</organism>
<dbReference type="Proteomes" id="UP000214588">
    <property type="component" value="Unassembled WGS sequence"/>
</dbReference>
<keyword evidence="2 10" id="KW-0597">Phosphoprotein</keyword>
<feature type="transmembrane region" description="Helical" evidence="10">
    <location>
        <begin position="96"/>
        <end position="114"/>
    </location>
</feature>
<feature type="transmembrane region" description="Helical" evidence="10">
    <location>
        <begin position="278"/>
        <end position="296"/>
    </location>
</feature>
<gene>
    <name evidence="10" type="primary">rnfD</name>
    <name evidence="11" type="ORF">CDO51_05790</name>
</gene>
<comment type="similarity">
    <text evidence="10">Belongs to the NqrB/RnfD family.</text>
</comment>
<comment type="function">
    <text evidence="10">Part of a membrane-bound complex that couples electron transfer with translocation of ions across the membrane.</text>
</comment>
<dbReference type="EMBL" id="NIQC01000010">
    <property type="protein sequence ID" value="OWZ83898.1"/>
    <property type="molecule type" value="Genomic_DNA"/>
</dbReference>
<keyword evidence="3 10" id="KW-0285">Flavoprotein</keyword>
<dbReference type="EC" id="7.-.-.-" evidence="10"/>
<protein>
    <recommendedName>
        <fullName evidence="10">Ion-translocating oxidoreductase complex subunit D</fullName>
        <ecNumber evidence="10">7.-.-.-</ecNumber>
    </recommendedName>
    <alternativeName>
        <fullName evidence="10">Rnf electron transport complex subunit D</fullName>
    </alternativeName>
</protein>
<comment type="caution">
    <text evidence="10">Lacks conserved residue(s) required for the propagation of feature annotation.</text>
</comment>
<proteinExistence type="inferred from homology"/>
<accession>A0A226BXZ2</accession>
<evidence type="ECO:0000256" key="6">
    <source>
        <dbReference type="ARBA" id="ARBA00022967"/>
    </source>
</evidence>
<evidence type="ECO:0000256" key="9">
    <source>
        <dbReference type="ARBA" id="ARBA00023136"/>
    </source>
</evidence>
<keyword evidence="6 10" id="KW-1278">Translocase</keyword>
<feature type="transmembrane region" description="Helical" evidence="10">
    <location>
        <begin position="38"/>
        <end position="63"/>
    </location>
</feature>
<dbReference type="RefSeq" id="WP_089023358.1">
    <property type="nucleotide sequence ID" value="NZ_NIQC01000010.1"/>
</dbReference>
<dbReference type="GO" id="GO:0005886">
    <property type="term" value="C:plasma membrane"/>
    <property type="evidence" value="ECO:0007669"/>
    <property type="project" value="UniProtKB-SubCell"/>
</dbReference>
<evidence type="ECO:0000256" key="3">
    <source>
        <dbReference type="ARBA" id="ARBA00022630"/>
    </source>
</evidence>
<feature type="transmembrane region" description="Helical" evidence="10">
    <location>
        <begin position="203"/>
        <end position="219"/>
    </location>
</feature>
<keyword evidence="5 10" id="KW-0812">Transmembrane</keyword>
<reference evidence="11 12" key="1">
    <citation type="submission" date="2017-06" db="EMBL/GenBank/DDBJ databases">
        <title>Draft Genome Sequence of Natranaerobius trueperi halophilic, alkalithermophilic bacteria from soda lakes.</title>
        <authorList>
            <person name="Zhao B."/>
        </authorList>
    </citation>
    <scope>NUCLEOTIDE SEQUENCE [LARGE SCALE GENOMIC DNA]</scope>
    <source>
        <strain evidence="11 12">DSM 18760</strain>
    </source>
</reference>
<dbReference type="InterPro" id="IPR011303">
    <property type="entry name" value="RnfD_bac"/>
</dbReference>
<comment type="cofactor">
    <cofactor evidence="10">
        <name>FMN</name>
        <dbReference type="ChEBI" id="CHEBI:58210"/>
    </cofactor>
</comment>
<comment type="subunit">
    <text evidence="10">The complex is composed of six subunits: RnfA, RnfB, RnfC, RnfD, RnfE and RnfG.</text>
</comment>
<dbReference type="OrthoDB" id="9776359at2"/>
<keyword evidence="8 10" id="KW-1133">Transmembrane helix</keyword>
<sequence>MDNKLVVSSSPHLRTPETIDTIMRDVLIALVPPLAVSIWLFGLNALGVVALATVACMITEAVLVHDKISIAKIKGDWSAAVTGVLYGLSLPPSTPWWIVVIGAVVAIIIGKQLFGGIGYNIFNPALVGRAFTVLAWPNYLSDWTKPFETPDVDAASAATPLSEASAEISDLFIGTVAGSLGETSILAILIGAIYLIYRGHVDIRVPVGYMGAVAAVALIGGEDVLFHLFSGSAFFAAVYMATCMVTSPFTKTGKLFFGIGCGFFTAIFRIYGAAPEGVTYAILLMNALVPFLNKYTKPKVYGEVSS</sequence>
<dbReference type="AlphaFoldDB" id="A0A226BXZ2"/>
<name>A0A226BXZ2_9FIRM</name>
<feature type="transmembrane region" description="Helical" evidence="10">
    <location>
        <begin position="225"/>
        <end position="243"/>
    </location>
</feature>
<keyword evidence="12" id="KW-1185">Reference proteome</keyword>
<dbReference type="InterPro" id="IPR004338">
    <property type="entry name" value="NqrB/RnfD"/>
</dbReference>
<evidence type="ECO:0000256" key="2">
    <source>
        <dbReference type="ARBA" id="ARBA00022553"/>
    </source>
</evidence>
<evidence type="ECO:0000313" key="11">
    <source>
        <dbReference type="EMBL" id="OWZ83898.1"/>
    </source>
</evidence>
<dbReference type="HAMAP" id="MF_00462">
    <property type="entry name" value="RsxD_RnfD"/>
    <property type="match status" value="1"/>
</dbReference>
<keyword evidence="10" id="KW-1003">Cell membrane</keyword>
<evidence type="ECO:0000256" key="1">
    <source>
        <dbReference type="ARBA" id="ARBA00022448"/>
    </source>
</evidence>
<feature type="transmembrane region" description="Helical" evidence="10">
    <location>
        <begin position="171"/>
        <end position="196"/>
    </location>
</feature>
<keyword evidence="9 10" id="KW-0472">Membrane</keyword>
<dbReference type="GO" id="GO:0055085">
    <property type="term" value="P:transmembrane transport"/>
    <property type="evidence" value="ECO:0007669"/>
    <property type="project" value="InterPro"/>
</dbReference>
<dbReference type="PANTHER" id="PTHR30578">
    <property type="entry name" value="ELECTRON TRANSPORT COMPLEX PROTEIN RNFD"/>
    <property type="match status" value="1"/>
</dbReference>
<dbReference type="NCBIfam" id="TIGR01946">
    <property type="entry name" value="rnfD"/>
    <property type="match status" value="1"/>
</dbReference>
<evidence type="ECO:0000256" key="8">
    <source>
        <dbReference type="ARBA" id="ARBA00022989"/>
    </source>
</evidence>
<dbReference type="Pfam" id="PF03116">
    <property type="entry name" value="NQR2_RnfD_RnfE"/>
    <property type="match status" value="1"/>
</dbReference>
<evidence type="ECO:0000256" key="4">
    <source>
        <dbReference type="ARBA" id="ARBA00022643"/>
    </source>
</evidence>
<evidence type="ECO:0000256" key="5">
    <source>
        <dbReference type="ARBA" id="ARBA00022692"/>
    </source>
</evidence>
<evidence type="ECO:0000313" key="12">
    <source>
        <dbReference type="Proteomes" id="UP000214588"/>
    </source>
</evidence>